<feature type="region of interest" description="Disordered" evidence="1">
    <location>
        <begin position="475"/>
        <end position="512"/>
    </location>
</feature>
<dbReference type="AlphaFoldDB" id="A0A9P9DPG7"/>
<feature type="region of interest" description="Disordered" evidence="1">
    <location>
        <begin position="278"/>
        <end position="311"/>
    </location>
</feature>
<name>A0A9P9DPG7_9PLEO</name>
<evidence type="ECO:0000313" key="2">
    <source>
        <dbReference type="EMBL" id="KAH7122667.1"/>
    </source>
</evidence>
<feature type="compositionally biased region" description="Polar residues" evidence="1">
    <location>
        <begin position="482"/>
        <end position="492"/>
    </location>
</feature>
<protein>
    <submittedName>
        <fullName evidence="2">Uncharacterized protein</fullName>
    </submittedName>
</protein>
<reference evidence="2" key="1">
    <citation type="journal article" date="2021" name="Nat. Commun.">
        <title>Genetic determinants of endophytism in the Arabidopsis root mycobiome.</title>
        <authorList>
            <person name="Mesny F."/>
            <person name="Miyauchi S."/>
            <person name="Thiergart T."/>
            <person name="Pickel B."/>
            <person name="Atanasova L."/>
            <person name="Karlsson M."/>
            <person name="Huettel B."/>
            <person name="Barry K.W."/>
            <person name="Haridas S."/>
            <person name="Chen C."/>
            <person name="Bauer D."/>
            <person name="Andreopoulos W."/>
            <person name="Pangilinan J."/>
            <person name="LaButti K."/>
            <person name="Riley R."/>
            <person name="Lipzen A."/>
            <person name="Clum A."/>
            <person name="Drula E."/>
            <person name="Henrissat B."/>
            <person name="Kohler A."/>
            <person name="Grigoriev I.V."/>
            <person name="Martin F.M."/>
            <person name="Hacquard S."/>
        </authorList>
    </citation>
    <scope>NUCLEOTIDE SEQUENCE</scope>
    <source>
        <strain evidence="2">MPI-CAGE-CH-0243</strain>
    </source>
</reference>
<organism evidence="2 3">
    <name type="scientific">Dendryphion nanum</name>
    <dbReference type="NCBI Taxonomy" id="256645"/>
    <lineage>
        <taxon>Eukaryota</taxon>
        <taxon>Fungi</taxon>
        <taxon>Dikarya</taxon>
        <taxon>Ascomycota</taxon>
        <taxon>Pezizomycotina</taxon>
        <taxon>Dothideomycetes</taxon>
        <taxon>Pleosporomycetidae</taxon>
        <taxon>Pleosporales</taxon>
        <taxon>Torulaceae</taxon>
        <taxon>Dendryphion</taxon>
    </lineage>
</organism>
<evidence type="ECO:0000313" key="3">
    <source>
        <dbReference type="Proteomes" id="UP000700596"/>
    </source>
</evidence>
<proteinExistence type="predicted"/>
<sequence length="742" mass="82618">MALQTPQKPRVDARFDSAARLSPWSIRKPLVMKHFRSPIMKPFHPPTTRPSFLSAMNNFLSSNMESSAFSATKPSPPFNMKLSPSRAMQPYPPSTMKPSQPFAFSKIQTRPSPFRAFQVPVSRYHTDHRGGIYFLSIESIYRDSIHHAESLTQMWATMEPHMVDPDAMFEYRAHLGAKSVPFKLDLNPSSQSTFDPVDDYESPALPLLSSAQGFYRPKPAPADHRGIQIFGLDHDTGEKMGGGTAPVECLDTYDTTMEEEEEEDLMLVAEAEDVAAEEQLPDAPEPDFSPVTQTEAPPVPAVAQEKPVRDEDMAETPANDMLDPVTQREEVMTGVQIQSELVAAQAPEVTQDVQMSDSRVDEFSSATSRAPTFESAVPRKTLELFGIYDLPKFSEPAQEWVTIPGAADLRGRKRKFDAETKELRRTRRRDGQYVVAAIFEGPTCTRPVKTLTKTAGEQAADVVCADAALTGAQERSPVTVPLQANSTPQESPATAPLAQSPVTALSTPQSPATALLSPPAVHSVRPIAQFSEMVDLVKENVCIAPHTSTSHFFAVGDNECIRLAQYIVKMKCGGDVQRAKAILESFRAPEGRMQLVSRAENNKPARYRNLWEQVVWAWRWEVLSTTMVPIRDDEFPNRSVWMRDGILKKLFFTLAKNTEMLVEHGIPPSMTDPQTGRAGWTWQVMMERAMKLEASAWHCGAGNSTVYNKKATAIAGRWEKPQTIVDEWKNSVASKPQRDREN</sequence>
<dbReference type="EMBL" id="JAGMWT010000009">
    <property type="protein sequence ID" value="KAH7122667.1"/>
    <property type="molecule type" value="Genomic_DNA"/>
</dbReference>
<comment type="caution">
    <text evidence="2">The sequence shown here is derived from an EMBL/GenBank/DDBJ whole genome shotgun (WGS) entry which is preliminary data.</text>
</comment>
<accession>A0A9P9DPG7</accession>
<dbReference type="Proteomes" id="UP000700596">
    <property type="component" value="Unassembled WGS sequence"/>
</dbReference>
<feature type="compositionally biased region" description="Polar residues" evidence="1">
    <location>
        <begin position="500"/>
        <end position="512"/>
    </location>
</feature>
<evidence type="ECO:0000256" key="1">
    <source>
        <dbReference type="SAM" id="MobiDB-lite"/>
    </source>
</evidence>
<gene>
    <name evidence="2" type="ORF">B0J11DRAFT_569440</name>
</gene>
<keyword evidence="3" id="KW-1185">Reference proteome</keyword>